<proteinExistence type="predicted"/>
<protein>
    <submittedName>
        <fullName evidence="1">Transcriptional unit 1</fullName>
    </submittedName>
</protein>
<evidence type="ECO:0000313" key="2">
    <source>
        <dbReference type="Proteomes" id="UP000297178"/>
    </source>
</evidence>
<dbReference type="GeneID" id="40527126"/>
<dbReference type="KEGG" id="vg:40527126"/>
<dbReference type="EMBL" id="MG021441">
    <property type="protein sequence ID" value="AVI57367.1"/>
    <property type="molecule type" value="Viral_cRNA"/>
</dbReference>
<dbReference type="Proteomes" id="UP000297178">
    <property type="component" value="Segment"/>
</dbReference>
<keyword evidence="2" id="KW-1185">Reference proteome</keyword>
<dbReference type="RefSeq" id="YP_009666838.1">
    <property type="nucleotide sequence ID" value="NC_043538.1"/>
</dbReference>
<evidence type="ECO:0000313" key="1">
    <source>
        <dbReference type="EMBL" id="AVI57367.1"/>
    </source>
</evidence>
<accession>A0A2P1BSX1</accession>
<organism evidence="1">
    <name type="scientific">Vaprio virus</name>
    <dbReference type="NCBI Taxonomy" id="2100727"/>
    <lineage>
        <taxon>Viruses</taxon>
        <taxon>Riboviria</taxon>
        <taxon>Orthornavirae</taxon>
        <taxon>Negarnaviricota</taxon>
        <taxon>Haploviricotina</taxon>
        <taxon>Monjiviricetes</taxon>
        <taxon>Mononegavirales</taxon>
        <taxon>Rhabdoviridae</taxon>
        <taxon>Alpharhabdovirinae</taxon>
        <taxon>Ledantevirus</taxon>
        <taxon>Ledantevirus vaprio</taxon>
    </lineage>
</organism>
<sequence length="157" mass="18020">MAQARSESGQENQLRKGRTIMSRFKSSFSSHVDSGPKSVTVLIATSDSDIKIAIGQDKKINELIDYSVIGKDEKRTKKIQRANMVWKQNYETEKVNNCLYCWKGSQGRMKKVSFFESDEFIYVQNEQGMMDKYVALNDPKNLQKGKEVKLHGPIPEY</sequence>
<reference evidence="1" key="1">
    <citation type="journal article" date="2018" name="Virol. J.">
        <title>Isolation of a novel Rhabdovirus from an insectivorous bat (Pipistrellus kuhlii) in Italy.</title>
        <authorList>
            <person name="Lelli D."/>
            <person name="Prosperi A."/>
            <person name="Moreno A."/>
            <person name="Chiapponi C."/>
            <person name="Gibellini A.M."/>
            <person name="De Benedictis P."/>
            <person name="Leopardi S."/>
            <person name="Sozzi E."/>
            <person name="Lavazza A."/>
        </authorList>
    </citation>
    <scope>NUCLEOTIDE SEQUENCE [LARGE SCALE GENOMIC DNA]</scope>
    <source>
        <strain evidence="1">VAPV_2016</strain>
    </source>
</reference>
<name>A0A2P1BSX1_9RHAB</name>